<name>A0A3D9D023_9FLAO</name>
<evidence type="ECO:0008006" key="3">
    <source>
        <dbReference type="Google" id="ProtNLM"/>
    </source>
</evidence>
<dbReference type="Proteomes" id="UP000256326">
    <property type="component" value="Unassembled WGS sequence"/>
</dbReference>
<accession>A0A3D9D023</accession>
<comment type="caution">
    <text evidence="1">The sequence shown here is derived from an EMBL/GenBank/DDBJ whole genome shotgun (WGS) entry which is preliminary data.</text>
</comment>
<keyword evidence="2" id="KW-1185">Reference proteome</keyword>
<proteinExistence type="predicted"/>
<gene>
    <name evidence="1" type="ORF">DRF58_06000</name>
</gene>
<reference evidence="1 2" key="1">
    <citation type="journal article" date="2006" name="Int. J. Syst. Evol. Microbiol.">
        <title>Chryseobacterium hispanicum sp. nov., isolated from the drinking water distribution system of Sevilla, Spain.</title>
        <authorList>
            <person name="Gallego V."/>
            <person name="Garcia M.T."/>
            <person name="Ventosa A."/>
        </authorList>
    </citation>
    <scope>NUCLEOTIDE SEQUENCE [LARGE SCALE GENOMIC DNA]</scope>
    <source>
        <strain evidence="1 2">KCTC 22104</strain>
    </source>
</reference>
<dbReference type="EMBL" id="QNUG01000010">
    <property type="protein sequence ID" value="REC71366.1"/>
    <property type="molecule type" value="Genomic_DNA"/>
</dbReference>
<organism evidence="1 2">
    <name type="scientific">Epilithonimonas hispanica</name>
    <dbReference type="NCBI Taxonomy" id="358687"/>
    <lineage>
        <taxon>Bacteria</taxon>
        <taxon>Pseudomonadati</taxon>
        <taxon>Bacteroidota</taxon>
        <taxon>Flavobacteriia</taxon>
        <taxon>Flavobacteriales</taxon>
        <taxon>Weeksellaceae</taxon>
        <taxon>Chryseobacterium group</taxon>
        <taxon>Epilithonimonas</taxon>
    </lineage>
</organism>
<evidence type="ECO:0000313" key="2">
    <source>
        <dbReference type="Proteomes" id="UP000256326"/>
    </source>
</evidence>
<evidence type="ECO:0000313" key="1">
    <source>
        <dbReference type="EMBL" id="REC71366.1"/>
    </source>
</evidence>
<dbReference type="Gene3D" id="3.40.50.300">
    <property type="entry name" value="P-loop containing nucleotide triphosphate hydrolases"/>
    <property type="match status" value="1"/>
</dbReference>
<dbReference type="OrthoDB" id="1327410at2"/>
<dbReference type="AlphaFoldDB" id="A0A3D9D023"/>
<protein>
    <recommendedName>
        <fullName evidence="3">Terminase</fullName>
    </recommendedName>
</protein>
<dbReference type="RefSeq" id="WP_116033852.1">
    <property type="nucleotide sequence ID" value="NZ_JBHLVV010000052.1"/>
</dbReference>
<sequence length="502" mass="58583">MKQKDKSALDRYLQKIEFARSAGSKFAFETKEQRAAAIEACKNDPRKMVERYFPHYADAPCADFQVEWAWYVAKNKLFRGFAQWGRALAKSVWNNIFIPFWLWLREGECYFVLIGNSNDKANQLLEDIRAEFEANPRILADFGEQKVLGSWEDGFFQTKGGFIAQALGMGQSVRGLRVKNKRPSHINCDDLETKDINANPKRQIKMANWIVRDLIPTMDGSTRRFTYSNNRFAPIMIQTILQDLHPKWKVHQVNAYDPVTYVPTWTGKYDNMYFKFIEEDIGRLAAMAEYNNTPHVEGTVFKDEMINWTDLPRIDHFETIIGHWDIAYAGNSTSDYNSVTVEGLQKNNFYIIDLFCKQTKMKAPLRWMSNFQSTLPASVKIRWQYEAQFWNDEVQRTIEEVETETGVRLNLVKVNIKGKKIDRIMSLVPYYQNNRIHYNKKIKSNNDTQIALAQLKGIEPGYNCHDDYPDGHEACTKELEKYTPVRKGKNMMGRMKPKNERI</sequence>
<dbReference type="InterPro" id="IPR027417">
    <property type="entry name" value="P-loop_NTPase"/>
</dbReference>